<dbReference type="Proteomes" id="UP000019918">
    <property type="component" value="Unassembled WGS sequence"/>
</dbReference>
<evidence type="ECO:0000313" key="1">
    <source>
        <dbReference type="EMBL" id="EXU74340.1"/>
    </source>
</evidence>
<organism evidence="1 2">
    <name type="scientific">Erwinia mallotivora</name>
    <dbReference type="NCBI Taxonomy" id="69222"/>
    <lineage>
        <taxon>Bacteria</taxon>
        <taxon>Pseudomonadati</taxon>
        <taxon>Pseudomonadota</taxon>
        <taxon>Gammaproteobacteria</taxon>
        <taxon>Enterobacterales</taxon>
        <taxon>Erwiniaceae</taxon>
        <taxon>Erwinia</taxon>
    </lineage>
</organism>
<gene>
    <name evidence="1" type="ORF">BG55_18345</name>
</gene>
<name>A0A014NKN8_9GAMM</name>
<comment type="caution">
    <text evidence="1">The sequence shown here is derived from an EMBL/GenBank/DDBJ whole genome shotgun (WGS) entry which is preliminary data.</text>
</comment>
<dbReference type="EMBL" id="JFHN01000063">
    <property type="protein sequence ID" value="EXU74340.1"/>
    <property type="molecule type" value="Genomic_DNA"/>
</dbReference>
<dbReference type="AlphaFoldDB" id="A0A014NKN8"/>
<reference evidence="1 2" key="1">
    <citation type="submission" date="2014-02" db="EMBL/GenBank/DDBJ databases">
        <title>Draft genome of Erwinia mallotivora strain BT-MARDI, a papaya dieback pathogen.</title>
        <authorList>
            <person name="Redzuan R."/>
            <person name="Abu Bakar N."/>
            <person name="Badrun R."/>
            <person name="Mohd Raih M.F."/>
            <person name="Rozano L."/>
            <person name="Mat Amin N."/>
        </authorList>
    </citation>
    <scope>NUCLEOTIDE SEQUENCE [LARGE SCALE GENOMIC DNA]</scope>
    <source>
        <strain evidence="1 2">BT-MARDI</strain>
    </source>
</reference>
<dbReference type="PATRIC" id="fig|69222.5.peg.3738"/>
<dbReference type="RefSeq" id="WP_052018920.1">
    <property type="nucleotide sequence ID" value="NZ_JFHN01000063.1"/>
</dbReference>
<dbReference type="STRING" id="69222.BG55_18345"/>
<accession>A0A014NKN8</accession>
<keyword evidence="2" id="KW-1185">Reference proteome</keyword>
<proteinExistence type="predicted"/>
<protein>
    <submittedName>
        <fullName evidence="1">Uncharacterized protein</fullName>
    </submittedName>
</protein>
<sequence>MSKKNEICERHDILISKLIRSEGGIYKRIDENRELITTLIEECPELFEKKPWIYGWLLSQDVFLNDLLKAAVVDFRGVKGRLKTDLRPLPVPAKKNSVIFRI</sequence>
<evidence type="ECO:0000313" key="2">
    <source>
        <dbReference type="Proteomes" id="UP000019918"/>
    </source>
</evidence>
<dbReference type="OrthoDB" id="6638516at2"/>